<comment type="caution">
    <text evidence="1">The sequence shown here is derived from an EMBL/GenBank/DDBJ whole genome shotgun (WGS) entry which is preliminary data.</text>
</comment>
<gene>
    <name evidence="1" type="ORF">AFUS01_LOCUS12347</name>
</gene>
<dbReference type="EMBL" id="CAJVCH010097057">
    <property type="protein sequence ID" value="CAG7723250.1"/>
    <property type="molecule type" value="Genomic_DNA"/>
</dbReference>
<proteinExistence type="predicted"/>
<sequence>MEFEKISKRLKSADTFQTEHIFKARNLHCSYHVILFDLPVFTNQKNDVRALYKLIYRFHEDFGQSKMILILTVNSTNPPHIQKLVNQVSFLNTEQVPAFVLHSQTDAATGMENYVGYYICLKSRNCNHFAITSGENIMKTLTSAVHLANSG</sequence>
<dbReference type="AlphaFoldDB" id="A0A8J2KA74"/>
<name>A0A8J2KA74_9HEXA</name>
<evidence type="ECO:0000313" key="1">
    <source>
        <dbReference type="EMBL" id="CAG7723250.1"/>
    </source>
</evidence>
<keyword evidence="2" id="KW-1185">Reference proteome</keyword>
<accession>A0A8J2KA74</accession>
<reference evidence="1" key="1">
    <citation type="submission" date="2021-06" db="EMBL/GenBank/DDBJ databases">
        <authorList>
            <person name="Hodson N. C."/>
            <person name="Mongue J. A."/>
            <person name="Jaron S. K."/>
        </authorList>
    </citation>
    <scope>NUCLEOTIDE SEQUENCE</scope>
</reference>
<organism evidence="1 2">
    <name type="scientific">Allacma fusca</name>
    <dbReference type="NCBI Taxonomy" id="39272"/>
    <lineage>
        <taxon>Eukaryota</taxon>
        <taxon>Metazoa</taxon>
        <taxon>Ecdysozoa</taxon>
        <taxon>Arthropoda</taxon>
        <taxon>Hexapoda</taxon>
        <taxon>Collembola</taxon>
        <taxon>Symphypleona</taxon>
        <taxon>Sminthuridae</taxon>
        <taxon>Allacma</taxon>
    </lineage>
</organism>
<protein>
    <submittedName>
        <fullName evidence="1">Uncharacterized protein</fullName>
    </submittedName>
</protein>
<dbReference type="Proteomes" id="UP000708208">
    <property type="component" value="Unassembled WGS sequence"/>
</dbReference>
<evidence type="ECO:0000313" key="2">
    <source>
        <dbReference type="Proteomes" id="UP000708208"/>
    </source>
</evidence>
<feature type="non-terminal residue" evidence="1">
    <location>
        <position position="1"/>
    </location>
</feature>